<evidence type="ECO:0000313" key="2">
    <source>
        <dbReference type="Proteomes" id="UP000006051"/>
    </source>
</evidence>
<evidence type="ECO:0000313" key="1">
    <source>
        <dbReference type="EMBL" id="AFL98402.1"/>
    </source>
</evidence>
<dbReference type="KEGG" id="orh:Ornrh_2271"/>
<dbReference type="EMBL" id="CP003283">
    <property type="protein sequence ID" value="AFL98402.1"/>
    <property type="molecule type" value="Genomic_DNA"/>
</dbReference>
<sequence>MKDILNLLRLDSLYKFLPHVDRCLLHQKNEQTIEKYKFHLEALRKLGWNVPEFSVLREGEYGYFFARKTDDGFESEERYAKEFKGLYCEFLNLLYELKR</sequence>
<dbReference type="RefSeq" id="WP_014791903.1">
    <property type="nucleotide sequence ID" value="NC_018016.1"/>
</dbReference>
<gene>
    <name evidence="1" type="ordered locus">Ornrh_2271</name>
</gene>
<dbReference type="Proteomes" id="UP000006051">
    <property type="component" value="Chromosome"/>
</dbReference>
<protein>
    <submittedName>
        <fullName evidence="1">Uncharacterized protein</fullName>
    </submittedName>
</protein>
<dbReference type="AlphaFoldDB" id="I4A368"/>
<reference evidence="1 2" key="1">
    <citation type="submission" date="2012-06" db="EMBL/GenBank/DDBJ databases">
        <title>The complete genome of Ornithobacterium rhinotracheale DSM 15997.</title>
        <authorList>
            <consortium name="US DOE Joint Genome Institute (JGI-PGF)"/>
            <person name="Lucas S."/>
            <person name="Copeland A."/>
            <person name="Lapidus A."/>
            <person name="Goodwin L."/>
            <person name="Pitluck S."/>
            <person name="Peters L."/>
            <person name="Mikhailova N."/>
            <person name="Teshima H."/>
            <person name="Kyrpides N."/>
            <person name="Mavromatis K."/>
            <person name="Pagani I."/>
            <person name="Ivanova N."/>
            <person name="Ovchinnikova G."/>
            <person name="Zeytun A."/>
            <person name="Detter J.C."/>
            <person name="Han C."/>
            <person name="Land M."/>
            <person name="Hauser L."/>
            <person name="Markowitz V."/>
            <person name="Cheng J.-F."/>
            <person name="Hugenholtz P."/>
            <person name="Woyke T."/>
            <person name="Wu D."/>
            <person name="Lang E."/>
            <person name="Kopitz M."/>
            <person name="Brambilla E."/>
            <person name="Klenk H.-P."/>
            <person name="Eisen J.A."/>
        </authorList>
    </citation>
    <scope>NUCLEOTIDE SEQUENCE [LARGE SCALE GENOMIC DNA]</scope>
    <source>
        <strain evidence="2">ATCC 51463 / DSM 15997 / CCUG 23171 / LMG 9086</strain>
    </source>
</reference>
<accession>I4A368</accession>
<dbReference type="GeneID" id="97258846"/>
<proteinExistence type="predicted"/>
<keyword evidence="2" id="KW-1185">Reference proteome</keyword>
<organism evidence="1 2">
    <name type="scientific">Ornithobacterium rhinotracheale (strain ATCC 51463 / DSM 15997 / CCUG 23171 / CIP 104009 / LMG 9086)</name>
    <dbReference type="NCBI Taxonomy" id="867902"/>
    <lineage>
        <taxon>Bacteria</taxon>
        <taxon>Pseudomonadati</taxon>
        <taxon>Bacteroidota</taxon>
        <taxon>Flavobacteriia</taxon>
        <taxon>Flavobacteriales</taxon>
        <taxon>Weeksellaceae</taxon>
        <taxon>Ornithobacterium</taxon>
    </lineage>
</organism>
<name>I4A368_ORNRL</name>
<dbReference type="HOGENOM" id="CLU_2317529_0_0_10"/>
<dbReference type="GeneID" id="71570339"/>
<dbReference type="STRING" id="867902.Ornrh_2271"/>